<proteinExistence type="predicted"/>
<sequence length="161" mass="18236">MPKKVNVKAKDVSDVSDNENAFDEAEDDQDSMLEMIALVKQFQKRKTTKNSAKSAAFEAKKDALYTEARKNAANAIKEGIAYIEQYKLKISELKAREISQDHYLKGLSLFQTREEAMAAVLAAFPPLLDDLCHRRAEAINETSAMRKHVFYVCISSVLKFR</sequence>
<dbReference type="HOGENOM" id="CLU_139304_0_0_1"/>
<dbReference type="Proteomes" id="UP000053257">
    <property type="component" value="Unassembled WGS sequence"/>
</dbReference>
<protein>
    <submittedName>
        <fullName evidence="2">Uncharacterized protein</fullName>
    </submittedName>
</protein>
<evidence type="ECO:0000313" key="2">
    <source>
        <dbReference type="EMBL" id="KIP12349.1"/>
    </source>
</evidence>
<organism evidence="2 3">
    <name type="scientific">Phlebiopsis gigantea (strain 11061_1 CR5-6)</name>
    <name type="common">White-rot fungus</name>
    <name type="synonym">Peniophora gigantea</name>
    <dbReference type="NCBI Taxonomy" id="745531"/>
    <lineage>
        <taxon>Eukaryota</taxon>
        <taxon>Fungi</taxon>
        <taxon>Dikarya</taxon>
        <taxon>Basidiomycota</taxon>
        <taxon>Agaricomycotina</taxon>
        <taxon>Agaricomycetes</taxon>
        <taxon>Polyporales</taxon>
        <taxon>Phanerochaetaceae</taxon>
        <taxon>Phlebiopsis</taxon>
    </lineage>
</organism>
<reference evidence="2 3" key="1">
    <citation type="journal article" date="2014" name="PLoS Genet.">
        <title>Analysis of the Phlebiopsis gigantea genome, transcriptome and secretome provides insight into its pioneer colonization strategies of wood.</title>
        <authorList>
            <person name="Hori C."/>
            <person name="Ishida T."/>
            <person name="Igarashi K."/>
            <person name="Samejima M."/>
            <person name="Suzuki H."/>
            <person name="Master E."/>
            <person name="Ferreira P."/>
            <person name="Ruiz-Duenas F.J."/>
            <person name="Held B."/>
            <person name="Canessa P."/>
            <person name="Larrondo L.F."/>
            <person name="Schmoll M."/>
            <person name="Druzhinina I.S."/>
            <person name="Kubicek C.P."/>
            <person name="Gaskell J.A."/>
            <person name="Kersten P."/>
            <person name="St John F."/>
            <person name="Glasner J."/>
            <person name="Sabat G."/>
            <person name="Splinter BonDurant S."/>
            <person name="Syed K."/>
            <person name="Yadav J."/>
            <person name="Mgbeahuruike A.C."/>
            <person name="Kovalchuk A."/>
            <person name="Asiegbu F.O."/>
            <person name="Lackner G."/>
            <person name="Hoffmeister D."/>
            <person name="Rencoret J."/>
            <person name="Gutierrez A."/>
            <person name="Sun H."/>
            <person name="Lindquist E."/>
            <person name="Barry K."/>
            <person name="Riley R."/>
            <person name="Grigoriev I.V."/>
            <person name="Henrissat B."/>
            <person name="Kues U."/>
            <person name="Berka R.M."/>
            <person name="Martinez A.T."/>
            <person name="Covert S.F."/>
            <person name="Blanchette R.A."/>
            <person name="Cullen D."/>
        </authorList>
    </citation>
    <scope>NUCLEOTIDE SEQUENCE [LARGE SCALE GENOMIC DNA]</scope>
    <source>
        <strain evidence="2 3">11061_1 CR5-6</strain>
    </source>
</reference>
<keyword evidence="3" id="KW-1185">Reference proteome</keyword>
<feature type="region of interest" description="Disordered" evidence="1">
    <location>
        <begin position="1"/>
        <end position="27"/>
    </location>
</feature>
<evidence type="ECO:0000256" key="1">
    <source>
        <dbReference type="SAM" id="MobiDB-lite"/>
    </source>
</evidence>
<gene>
    <name evidence="2" type="ORF">PHLGIDRAFT_98327</name>
</gene>
<dbReference type="EMBL" id="KN840440">
    <property type="protein sequence ID" value="KIP12349.1"/>
    <property type="molecule type" value="Genomic_DNA"/>
</dbReference>
<accession>A0A0C3P368</accession>
<dbReference type="OrthoDB" id="3264586at2759"/>
<feature type="compositionally biased region" description="Acidic residues" evidence="1">
    <location>
        <begin position="14"/>
        <end position="27"/>
    </location>
</feature>
<name>A0A0C3P368_PHLG1</name>
<evidence type="ECO:0000313" key="3">
    <source>
        <dbReference type="Proteomes" id="UP000053257"/>
    </source>
</evidence>
<dbReference type="AlphaFoldDB" id="A0A0C3P368"/>